<accession>A0AA37SPG6</accession>
<evidence type="ECO:0000313" key="2">
    <source>
        <dbReference type="Proteomes" id="UP001156666"/>
    </source>
</evidence>
<protein>
    <submittedName>
        <fullName evidence="1">Uncharacterized protein</fullName>
    </submittedName>
</protein>
<evidence type="ECO:0000313" key="1">
    <source>
        <dbReference type="EMBL" id="GLR17359.1"/>
    </source>
</evidence>
<organism evidence="1 2">
    <name type="scientific">Portibacter lacus</name>
    <dbReference type="NCBI Taxonomy" id="1099794"/>
    <lineage>
        <taxon>Bacteria</taxon>
        <taxon>Pseudomonadati</taxon>
        <taxon>Bacteroidota</taxon>
        <taxon>Saprospiria</taxon>
        <taxon>Saprospirales</taxon>
        <taxon>Haliscomenobacteraceae</taxon>
        <taxon>Portibacter</taxon>
    </lineage>
</organism>
<name>A0AA37SPG6_9BACT</name>
<reference evidence="1" key="2">
    <citation type="submission" date="2023-01" db="EMBL/GenBank/DDBJ databases">
        <title>Draft genome sequence of Portibacter lacus strain NBRC 108769.</title>
        <authorList>
            <person name="Sun Q."/>
            <person name="Mori K."/>
        </authorList>
    </citation>
    <scope>NUCLEOTIDE SEQUENCE</scope>
    <source>
        <strain evidence="1">NBRC 108769</strain>
    </source>
</reference>
<comment type="caution">
    <text evidence="1">The sequence shown here is derived from an EMBL/GenBank/DDBJ whole genome shotgun (WGS) entry which is preliminary data.</text>
</comment>
<dbReference type="PROSITE" id="PS51257">
    <property type="entry name" value="PROKAR_LIPOPROTEIN"/>
    <property type="match status" value="1"/>
</dbReference>
<reference evidence="1" key="1">
    <citation type="journal article" date="2014" name="Int. J. Syst. Evol. Microbiol.">
        <title>Complete genome sequence of Corynebacterium casei LMG S-19264T (=DSM 44701T), isolated from a smear-ripened cheese.</title>
        <authorList>
            <consortium name="US DOE Joint Genome Institute (JGI-PGF)"/>
            <person name="Walter F."/>
            <person name="Albersmeier A."/>
            <person name="Kalinowski J."/>
            <person name="Ruckert C."/>
        </authorList>
    </citation>
    <scope>NUCLEOTIDE SEQUENCE</scope>
    <source>
        <strain evidence="1">NBRC 108769</strain>
    </source>
</reference>
<dbReference type="AlphaFoldDB" id="A0AA37SPG6"/>
<proteinExistence type="predicted"/>
<sequence>MKNLINYFVLIVLITACSASEKMPVVMVSETAGLDRSLEYVNSTISLGRALAEDERLIAIDTEGGTEILVDDVHLEEIENRFEYTIVFPIAIAANQSKTFTIKIQENNNPASSAQQMLSKDDLAVENEFYKATFSSEDDQRGGQVNGIVLKNFKNQLLKRGHISMHWAPNFSKSSSESYFNFEDLRPDANHEIVGEQYSVIKERSGNTDSVPEIQISGRYEFYDKLPYFLFESTILVQKEVELNLLRNDEMTMDSLFTHIAYVKEDGTIEHLNLYSEEVDVLEENHVTDDAPWLAFYHLDKGYGFGSIRLVYDNTNTKGEPSPTHHPYTKITKSSNNGRYWNRVLSDTIQTFPAGSQYYEKNAYLVFPVSPDSPEKVIKDYAALLNNPLTVKVVEN</sequence>
<dbReference type="EMBL" id="BSOH01000011">
    <property type="protein sequence ID" value="GLR17359.1"/>
    <property type="molecule type" value="Genomic_DNA"/>
</dbReference>
<dbReference type="RefSeq" id="WP_235294069.1">
    <property type="nucleotide sequence ID" value="NZ_BSOH01000011.1"/>
</dbReference>
<gene>
    <name evidence="1" type="ORF">GCM10007940_19740</name>
</gene>
<dbReference type="Proteomes" id="UP001156666">
    <property type="component" value="Unassembled WGS sequence"/>
</dbReference>
<keyword evidence="2" id="KW-1185">Reference proteome</keyword>